<sequence>MKKDNVKEKLEIHYYLTDGSHSMNAFVRNKAEKDLLDSLRKIGELLDNELDIETETYQEGGLVEWLAIGVPVLHYLSPSINNIITHYFTKNADLEELDKKIKEETLTNLQLDNISKIKDIERDIDNKLDNKLVQKYVSNFYKRINDYKKVEKIGFKDIENNSEELIVYRQYFKNFILEDNVTLEEDDDAMIEIISPVLKEGKYNWRGKYKGDKVDFSMGDTKFKQEVIEGKHTFLNGSLISCHLQIKTTFDEFGDEKRKSYSVQKVYGTQELELGELKLRESGKKKKQDKWFNEHCPSLFDEKSNNE</sequence>
<dbReference type="EMBL" id="CP100595">
    <property type="protein sequence ID" value="UTJ07112.1"/>
    <property type="molecule type" value="Genomic_DNA"/>
</dbReference>
<keyword evidence="2" id="KW-1185">Reference proteome</keyword>
<accession>A0ABY5E4M6</accession>
<gene>
    <name evidence="1" type="ORF">NJU99_03160</name>
</gene>
<evidence type="ECO:0000313" key="1">
    <source>
        <dbReference type="EMBL" id="UTJ07112.1"/>
    </source>
</evidence>
<protein>
    <submittedName>
        <fullName evidence="1">Uncharacterized protein</fullName>
    </submittedName>
</protein>
<dbReference type="Proteomes" id="UP001060012">
    <property type="component" value="Chromosome"/>
</dbReference>
<reference evidence="1" key="1">
    <citation type="submission" date="2022-07" db="EMBL/GenBank/DDBJ databases">
        <title>Arcobacter roscoffensis sp. nov., a marine bacterium isolated from coastal seawater collected from Roscoff, France.</title>
        <authorList>
            <person name="Pascual J."/>
            <person name="Lepeaux C."/>
            <person name="Methner A."/>
            <person name="Overmann J."/>
        </authorList>
    </citation>
    <scope>NUCLEOTIDE SEQUENCE</scope>
    <source>
        <strain evidence="1">ARW1-2F2</strain>
    </source>
</reference>
<name>A0ABY5E4M6_9BACT</name>
<dbReference type="RefSeq" id="WP_254577291.1">
    <property type="nucleotide sequence ID" value="NZ_CP100595.1"/>
</dbReference>
<organism evidence="1 2">
    <name type="scientific">Arcobacter roscoffensis</name>
    <dbReference type="NCBI Taxonomy" id="2961520"/>
    <lineage>
        <taxon>Bacteria</taxon>
        <taxon>Pseudomonadati</taxon>
        <taxon>Campylobacterota</taxon>
        <taxon>Epsilonproteobacteria</taxon>
        <taxon>Campylobacterales</taxon>
        <taxon>Arcobacteraceae</taxon>
        <taxon>Arcobacter</taxon>
    </lineage>
</organism>
<proteinExistence type="predicted"/>
<evidence type="ECO:0000313" key="2">
    <source>
        <dbReference type="Proteomes" id="UP001060012"/>
    </source>
</evidence>